<dbReference type="CDD" id="cd01746">
    <property type="entry name" value="GATase1_CTP_Synthase"/>
    <property type="match status" value="1"/>
</dbReference>
<proteinExistence type="inferred from homology"/>
<keyword evidence="8" id="KW-0460">Magnesium</keyword>
<dbReference type="GO" id="GO:0097268">
    <property type="term" value="C:cytoophidium"/>
    <property type="evidence" value="ECO:0007669"/>
    <property type="project" value="UniProtKB-ARBA"/>
</dbReference>
<evidence type="ECO:0000256" key="11">
    <source>
        <dbReference type="ARBA" id="ARBA00047781"/>
    </source>
</evidence>
<dbReference type="PANTHER" id="PTHR11550">
    <property type="entry name" value="CTP SYNTHASE"/>
    <property type="match status" value="1"/>
</dbReference>
<dbReference type="InterPro" id="IPR017926">
    <property type="entry name" value="GATASE"/>
</dbReference>
<dbReference type="GO" id="GO:0005524">
    <property type="term" value="F:ATP binding"/>
    <property type="evidence" value="ECO:0007669"/>
    <property type="project" value="UniProtKB-KW"/>
</dbReference>
<dbReference type="GO" id="GO:0044210">
    <property type="term" value="P:'de novo' CTP biosynthetic process"/>
    <property type="evidence" value="ECO:0007669"/>
    <property type="project" value="UniProtKB-UniPathway"/>
</dbReference>
<comment type="pathway">
    <text evidence="1">Pyrimidine metabolism; CTP biosynthesis via de novo pathway; CTP from UDP: step 2/2.</text>
</comment>
<dbReference type="Pfam" id="PF00117">
    <property type="entry name" value="GATase"/>
    <property type="match status" value="1"/>
</dbReference>
<dbReference type="Proteomes" id="UP000228781">
    <property type="component" value="Unassembled WGS sequence"/>
</dbReference>
<dbReference type="SUPFAM" id="SSF52317">
    <property type="entry name" value="Class I glutamine amidotransferase-like"/>
    <property type="match status" value="1"/>
</dbReference>
<dbReference type="FunFam" id="3.40.50.300:FF:000009">
    <property type="entry name" value="CTP synthase"/>
    <property type="match status" value="1"/>
</dbReference>
<comment type="similarity">
    <text evidence="2">Belongs to the CTP synthase family.</text>
</comment>
<gene>
    <name evidence="18" type="ORF">CO059_02410</name>
</gene>
<comment type="caution">
    <text evidence="18">The sequence shown here is derived from an EMBL/GenBank/DDBJ whole genome shotgun (WGS) entry which is preliminary data.</text>
</comment>
<keyword evidence="7" id="KW-0067">ATP-binding</keyword>
<dbReference type="PANTHER" id="PTHR11550:SF0">
    <property type="entry name" value="CTP SYNTHASE-RELATED"/>
    <property type="match status" value="1"/>
</dbReference>
<protein>
    <recommendedName>
        <fullName evidence="12">CTP synthase</fullName>
        <ecNumber evidence="3">6.3.4.2</ecNumber>
    </recommendedName>
    <alternativeName>
        <fullName evidence="14">Cytidine 5'-triphosphate synthase</fullName>
    </alternativeName>
    <alternativeName>
        <fullName evidence="15">Cytidine triphosphate synthetase</fullName>
    </alternativeName>
    <alternativeName>
        <fullName evidence="13">UTP--ammonia ligase</fullName>
    </alternativeName>
</protein>
<dbReference type="InterPro" id="IPR027417">
    <property type="entry name" value="P-loop_NTPase"/>
</dbReference>
<evidence type="ECO:0000256" key="13">
    <source>
        <dbReference type="ARBA" id="ARBA00075170"/>
    </source>
</evidence>
<dbReference type="GO" id="GO:0005829">
    <property type="term" value="C:cytosol"/>
    <property type="evidence" value="ECO:0007669"/>
    <property type="project" value="TreeGrafter"/>
</dbReference>
<evidence type="ECO:0000256" key="4">
    <source>
        <dbReference type="ARBA" id="ARBA00022598"/>
    </source>
</evidence>
<sequence>MPSKKFPKFIFVSGGVISGLGKGITAASTSLLLKSRGLTVSPVKCDMYLNIDAGTMNPLEHGEIFVTEDGAETDQDIGHYERFLDQNLGWENYLTAGQIYQRVLEQERALRYEGRCVEAYIHIPEEIIRRLERLTRRSDLVVVEYGGTVGEYQNVMFFEAARRLRIKYGKNVLFIHVGYLPIPPSIGEMKTKPMQQSIHELNTLGIQPDIIVCRAEQPVDNRRRKKIAFAAALEPSDVFASPDIPSIYEMPLILEEQGLTARILEKLDLEMPKRNLRSWRKMIKGVKEARGKVKVAIVGKYYTSGGFSLEDSYISVIEAVKHASWAEGAKPVIVWFDSEKLEKEGTDRLNDIDGIIVPQGWGSRGVEGKIKAAQFARENKVPYLGLCFGMQMAVVEFGRHVVGLRQANSTEANPETSHPVIHVMPDQKKYLEKHQYGGTIRLGAWKCRVRSGTKLSKAYGRACVVSERHRHRYEFNNRYRKRFEKAGMVFSGVSPDGKLVEAIEISDHPFFVGTQFHPEYKSRPLSPHPLFVEFIKACLH</sequence>
<keyword evidence="5" id="KW-0479">Metal-binding</keyword>
<name>A0A2M8EIK1_UNCKA</name>
<dbReference type="GO" id="GO:0046872">
    <property type="term" value="F:metal ion binding"/>
    <property type="evidence" value="ECO:0007669"/>
    <property type="project" value="UniProtKB-KW"/>
</dbReference>
<evidence type="ECO:0000313" key="19">
    <source>
        <dbReference type="Proteomes" id="UP000228781"/>
    </source>
</evidence>
<keyword evidence="6" id="KW-0547">Nucleotide-binding</keyword>
<evidence type="ECO:0000259" key="17">
    <source>
        <dbReference type="Pfam" id="PF06418"/>
    </source>
</evidence>
<dbReference type="InterPro" id="IPR029062">
    <property type="entry name" value="Class_I_gatase-like"/>
</dbReference>
<evidence type="ECO:0000256" key="14">
    <source>
        <dbReference type="ARBA" id="ARBA00079941"/>
    </source>
</evidence>
<dbReference type="UniPathway" id="UPA00159">
    <property type="reaction ID" value="UER00277"/>
</dbReference>
<feature type="domain" description="CTP synthase N-terminal" evidence="17">
    <location>
        <begin position="8"/>
        <end position="269"/>
    </location>
</feature>
<evidence type="ECO:0000256" key="8">
    <source>
        <dbReference type="ARBA" id="ARBA00022842"/>
    </source>
</evidence>
<organism evidence="18 19">
    <name type="scientific">candidate division WWE3 bacterium CG_4_9_14_0_2_um_filter_48_10</name>
    <dbReference type="NCBI Taxonomy" id="1975078"/>
    <lineage>
        <taxon>Bacteria</taxon>
        <taxon>Katanobacteria</taxon>
    </lineage>
</organism>
<dbReference type="NCBIfam" id="NF003792">
    <property type="entry name" value="PRK05380.1"/>
    <property type="match status" value="1"/>
</dbReference>
<feature type="domain" description="Glutamine amidotransferase" evidence="16">
    <location>
        <begin position="310"/>
        <end position="536"/>
    </location>
</feature>
<dbReference type="EC" id="6.3.4.2" evidence="3"/>
<dbReference type="InterPro" id="IPR033828">
    <property type="entry name" value="GATase1_CTP_Synthase"/>
</dbReference>
<dbReference type="Pfam" id="PF06418">
    <property type="entry name" value="CTP_synth_N"/>
    <property type="match status" value="1"/>
</dbReference>
<dbReference type="AlphaFoldDB" id="A0A2M8EIK1"/>
<comment type="catalytic activity">
    <reaction evidence="11">
        <text>UTP + L-glutamine + ATP + H2O = CTP + L-glutamate + ADP + phosphate + 2 H(+)</text>
        <dbReference type="Rhea" id="RHEA:26426"/>
        <dbReference type="ChEBI" id="CHEBI:15377"/>
        <dbReference type="ChEBI" id="CHEBI:15378"/>
        <dbReference type="ChEBI" id="CHEBI:29985"/>
        <dbReference type="ChEBI" id="CHEBI:30616"/>
        <dbReference type="ChEBI" id="CHEBI:37563"/>
        <dbReference type="ChEBI" id="CHEBI:43474"/>
        <dbReference type="ChEBI" id="CHEBI:46398"/>
        <dbReference type="ChEBI" id="CHEBI:58359"/>
        <dbReference type="ChEBI" id="CHEBI:456216"/>
        <dbReference type="EC" id="6.3.4.2"/>
    </reaction>
</comment>
<reference evidence="19" key="1">
    <citation type="submission" date="2017-09" db="EMBL/GenBank/DDBJ databases">
        <title>Depth-based differentiation of microbial function through sediment-hosted aquifers and enrichment of novel symbionts in the deep terrestrial subsurface.</title>
        <authorList>
            <person name="Probst A.J."/>
            <person name="Ladd B."/>
            <person name="Jarett J.K."/>
            <person name="Geller-Mcgrath D.E."/>
            <person name="Sieber C.M.K."/>
            <person name="Emerson J.B."/>
            <person name="Anantharaman K."/>
            <person name="Thomas B.C."/>
            <person name="Malmstrom R."/>
            <person name="Stieglmeier M."/>
            <person name="Klingl A."/>
            <person name="Woyke T."/>
            <person name="Ryan C.M."/>
            <person name="Banfield J.F."/>
        </authorList>
    </citation>
    <scope>NUCLEOTIDE SEQUENCE [LARGE SCALE GENOMIC DNA]</scope>
</reference>
<evidence type="ECO:0000256" key="10">
    <source>
        <dbReference type="ARBA" id="ARBA00022975"/>
    </source>
</evidence>
<evidence type="ECO:0000256" key="7">
    <source>
        <dbReference type="ARBA" id="ARBA00022840"/>
    </source>
</evidence>
<evidence type="ECO:0000256" key="1">
    <source>
        <dbReference type="ARBA" id="ARBA00005171"/>
    </source>
</evidence>
<evidence type="ECO:0000256" key="9">
    <source>
        <dbReference type="ARBA" id="ARBA00022962"/>
    </source>
</evidence>
<dbReference type="InterPro" id="IPR017456">
    <property type="entry name" value="CTP_synthase_N"/>
</dbReference>
<dbReference type="PROSITE" id="PS51273">
    <property type="entry name" value="GATASE_TYPE_1"/>
    <property type="match status" value="1"/>
</dbReference>
<dbReference type="GO" id="GO:0003883">
    <property type="term" value="F:CTP synthase activity"/>
    <property type="evidence" value="ECO:0007669"/>
    <property type="project" value="UniProtKB-EC"/>
</dbReference>
<evidence type="ECO:0000256" key="3">
    <source>
        <dbReference type="ARBA" id="ARBA00012291"/>
    </source>
</evidence>
<dbReference type="GO" id="GO:0019856">
    <property type="term" value="P:pyrimidine nucleobase biosynthetic process"/>
    <property type="evidence" value="ECO:0007669"/>
    <property type="project" value="TreeGrafter"/>
</dbReference>
<keyword evidence="4" id="KW-0436">Ligase</keyword>
<dbReference type="InterPro" id="IPR004468">
    <property type="entry name" value="CTP_synthase"/>
</dbReference>
<keyword evidence="10" id="KW-0665">Pyrimidine biosynthesis</keyword>
<dbReference type="Gene3D" id="3.40.50.880">
    <property type="match status" value="1"/>
</dbReference>
<evidence type="ECO:0000256" key="6">
    <source>
        <dbReference type="ARBA" id="ARBA00022741"/>
    </source>
</evidence>
<evidence type="ECO:0000313" key="18">
    <source>
        <dbReference type="EMBL" id="PJC22480.1"/>
    </source>
</evidence>
<evidence type="ECO:0000256" key="2">
    <source>
        <dbReference type="ARBA" id="ARBA00007533"/>
    </source>
</evidence>
<dbReference type="NCBIfam" id="TIGR00337">
    <property type="entry name" value="PyrG"/>
    <property type="match status" value="1"/>
</dbReference>
<evidence type="ECO:0000256" key="12">
    <source>
        <dbReference type="ARBA" id="ARBA00070745"/>
    </source>
</evidence>
<dbReference type="FunFam" id="3.40.50.880:FF:000002">
    <property type="entry name" value="CTP synthase"/>
    <property type="match status" value="1"/>
</dbReference>
<evidence type="ECO:0000256" key="5">
    <source>
        <dbReference type="ARBA" id="ARBA00022723"/>
    </source>
</evidence>
<evidence type="ECO:0000256" key="15">
    <source>
        <dbReference type="ARBA" id="ARBA00083191"/>
    </source>
</evidence>
<evidence type="ECO:0000259" key="16">
    <source>
        <dbReference type="Pfam" id="PF00117"/>
    </source>
</evidence>
<accession>A0A2M8EIK1</accession>
<dbReference type="Gene3D" id="3.40.50.300">
    <property type="entry name" value="P-loop containing nucleotide triphosphate hydrolases"/>
    <property type="match status" value="1"/>
</dbReference>
<dbReference type="SUPFAM" id="SSF52540">
    <property type="entry name" value="P-loop containing nucleoside triphosphate hydrolases"/>
    <property type="match status" value="1"/>
</dbReference>
<keyword evidence="9" id="KW-0315">Glutamine amidotransferase</keyword>
<dbReference type="GO" id="GO:0042802">
    <property type="term" value="F:identical protein binding"/>
    <property type="evidence" value="ECO:0007669"/>
    <property type="project" value="TreeGrafter"/>
</dbReference>
<dbReference type="EMBL" id="PFSK01000035">
    <property type="protein sequence ID" value="PJC22480.1"/>
    <property type="molecule type" value="Genomic_DNA"/>
</dbReference>